<dbReference type="CDD" id="cd02440">
    <property type="entry name" value="AdoMet_MTases"/>
    <property type="match status" value="1"/>
</dbReference>
<keyword evidence="2" id="KW-0808">Transferase</keyword>
<dbReference type="PANTHER" id="PTHR43591">
    <property type="entry name" value="METHYLTRANSFERASE"/>
    <property type="match status" value="1"/>
</dbReference>
<dbReference type="Pfam" id="PF08241">
    <property type="entry name" value="Methyltransf_11"/>
    <property type="match status" value="1"/>
</dbReference>
<dbReference type="GO" id="GO:0008757">
    <property type="term" value="F:S-adenosylmethionine-dependent methyltransferase activity"/>
    <property type="evidence" value="ECO:0007669"/>
    <property type="project" value="InterPro"/>
</dbReference>
<dbReference type="GO" id="GO:0032259">
    <property type="term" value="P:methylation"/>
    <property type="evidence" value="ECO:0007669"/>
    <property type="project" value="UniProtKB-KW"/>
</dbReference>
<gene>
    <name evidence="2" type="ORF">H9Q16_16130</name>
</gene>
<reference evidence="2" key="1">
    <citation type="submission" date="2020-08" db="EMBL/GenBank/DDBJ databases">
        <title>Sulfitobacter aestuariivivens sp. nov., isolated from a tidal flat.</title>
        <authorList>
            <person name="Park S."/>
            <person name="Yoon J.-H."/>
        </authorList>
    </citation>
    <scope>NUCLEOTIDE SEQUENCE</scope>
    <source>
        <strain evidence="2">TSTF-M16</strain>
    </source>
</reference>
<evidence type="ECO:0000313" key="3">
    <source>
        <dbReference type="Proteomes" id="UP000635142"/>
    </source>
</evidence>
<organism evidence="2 3">
    <name type="scientific">Sulfitobacter aestuariivivens</name>
    <dbReference type="NCBI Taxonomy" id="2766981"/>
    <lineage>
        <taxon>Bacteria</taxon>
        <taxon>Pseudomonadati</taxon>
        <taxon>Pseudomonadota</taxon>
        <taxon>Alphaproteobacteria</taxon>
        <taxon>Rhodobacterales</taxon>
        <taxon>Roseobacteraceae</taxon>
        <taxon>Sulfitobacter</taxon>
    </lineage>
</organism>
<dbReference type="SUPFAM" id="SSF53335">
    <property type="entry name" value="S-adenosyl-L-methionine-dependent methyltransferases"/>
    <property type="match status" value="1"/>
</dbReference>
<dbReference type="InterPro" id="IPR029063">
    <property type="entry name" value="SAM-dependent_MTases_sf"/>
</dbReference>
<evidence type="ECO:0000259" key="1">
    <source>
        <dbReference type="Pfam" id="PF08241"/>
    </source>
</evidence>
<comment type="caution">
    <text evidence="2">The sequence shown here is derived from an EMBL/GenBank/DDBJ whole genome shotgun (WGS) entry which is preliminary data.</text>
</comment>
<sequence>MTRKKPTVDTAYALETPEDSKRLYAQWADTYDQTFAADMDYLMPHTIAEAFVAVGKGRSPVLDVGAGTGLLVAHEAMRDVPRIDALDISPEMLRVAGGRGVYDGLIQGDLTQTLPIEDNTYAAILSAGTFTHGHVGPDALDELMRIAKPGAVFVLGINAAHYAEQGFEAKLAALEPHIQGLMIDTVPIYGPGADDAHRDDQAHVVTFFKSPS</sequence>
<name>A0A927DA13_9RHOB</name>
<feature type="domain" description="Methyltransferase type 11" evidence="1">
    <location>
        <begin position="62"/>
        <end position="154"/>
    </location>
</feature>
<proteinExistence type="predicted"/>
<dbReference type="Gene3D" id="3.40.50.150">
    <property type="entry name" value="Vaccinia Virus protein VP39"/>
    <property type="match status" value="1"/>
</dbReference>
<evidence type="ECO:0000313" key="2">
    <source>
        <dbReference type="EMBL" id="MBD3665461.1"/>
    </source>
</evidence>
<dbReference type="RefSeq" id="WP_191076434.1">
    <property type="nucleotide sequence ID" value="NZ_JACTAG010000002.1"/>
</dbReference>
<dbReference type="PANTHER" id="PTHR43591:SF110">
    <property type="entry name" value="RHODANESE DOMAIN-CONTAINING PROTEIN"/>
    <property type="match status" value="1"/>
</dbReference>
<keyword evidence="2" id="KW-0489">Methyltransferase</keyword>
<dbReference type="Proteomes" id="UP000635142">
    <property type="component" value="Unassembled WGS sequence"/>
</dbReference>
<protein>
    <submittedName>
        <fullName evidence="2">Class I SAM-dependent methyltransferase</fullName>
    </submittedName>
</protein>
<keyword evidence="3" id="KW-1185">Reference proteome</keyword>
<dbReference type="EMBL" id="JACTAG010000002">
    <property type="protein sequence ID" value="MBD3665461.1"/>
    <property type="molecule type" value="Genomic_DNA"/>
</dbReference>
<dbReference type="AlphaFoldDB" id="A0A927DA13"/>
<dbReference type="InterPro" id="IPR013216">
    <property type="entry name" value="Methyltransf_11"/>
</dbReference>
<accession>A0A927DA13</accession>